<feature type="compositionally biased region" description="Low complexity" evidence="1">
    <location>
        <begin position="39"/>
        <end position="48"/>
    </location>
</feature>
<comment type="caution">
    <text evidence="2">The sequence shown here is derived from an EMBL/GenBank/DDBJ whole genome shotgun (WGS) entry which is preliminary data.</text>
</comment>
<protein>
    <submittedName>
        <fullName evidence="2">Uncharacterized protein</fullName>
    </submittedName>
</protein>
<dbReference type="EMBL" id="BPLR01007510">
    <property type="protein sequence ID" value="GIY17436.1"/>
    <property type="molecule type" value="Genomic_DNA"/>
</dbReference>
<dbReference type="AlphaFoldDB" id="A0AAV4R9V2"/>
<gene>
    <name evidence="2" type="ORF">CEXT_145511</name>
</gene>
<keyword evidence="3" id="KW-1185">Reference proteome</keyword>
<feature type="region of interest" description="Disordered" evidence="1">
    <location>
        <begin position="1"/>
        <end position="48"/>
    </location>
</feature>
<dbReference type="Proteomes" id="UP001054945">
    <property type="component" value="Unassembled WGS sequence"/>
</dbReference>
<proteinExistence type="predicted"/>
<accession>A0AAV4R9V2</accession>
<evidence type="ECO:0000256" key="1">
    <source>
        <dbReference type="SAM" id="MobiDB-lite"/>
    </source>
</evidence>
<name>A0AAV4R9V2_CAEEX</name>
<evidence type="ECO:0000313" key="3">
    <source>
        <dbReference type="Proteomes" id="UP001054945"/>
    </source>
</evidence>
<evidence type="ECO:0000313" key="2">
    <source>
        <dbReference type="EMBL" id="GIY17436.1"/>
    </source>
</evidence>
<organism evidence="2 3">
    <name type="scientific">Caerostris extrusa</name>
    <name type="common">Bark spider</name>
    <name type="synonym">Caerostris bankana</name>
    <dbReference type="NCBI Taxonomy" id="172846"/>
    <lineage>
        <taxon>Eukaryota</taxon>
        <taxon>Metazoa</taxon>
        <taxon>Ecdysozoa</taxon>
        <taxon>Arthropoda</taxon>
        <taxon>Chelicerata</taxon>
        <taxon>Arachnida</taxon>
        <taxon>Araneae</taxon>
        <taxon>Araneomorphae</taxon>
        <taxon>Entelegynae</taxon>
        <taxon>Araneoidea</taxon>
        <taxon>Araneidae</taxon>
        <taxon>Caerostris</taxon>
    </lineage>
</organism>
<reference evidence="2 3" key="1">
    <citation type="submission" date="2021-06" db="EMBL/GenBank/DDBJ databases">
        <title>Caerostris extrusa draft genome.</title>
        <authorList>
            <person name="Kono N."/>
            <person name="Arakawa K."/>
        </authorList>
    </citation>
    <scope>NUCLEOTIDE SEQUENCE [LARGE SCALE GENOMIC DNA]</scope>
</reference>
<sequence>MDPKNESQKEALFSTELDRSDIDDDTTNMREEGVTCSEPTSSTPSTTTNINSIQEVDKKTTKKKKRNTEICGTSIKERRQACQKRLPL</sequence>